<keyword evidence="12" id="KW-0732">Signal</keyword>
<evidence type="ECO:0000259" key="13">
    <source>
        <dbReference type="Pfam" id="PF09084"/>
    </source>
</evidence>
<dbReference type="GO" id="GO:0009228">
    <property type="term" value="P:thiamine biosynthetic process"/>
    <property type="evidence" value="ECO:0007669"/>
    <property type="project" value="UniProtKB-KW"/>
</dbReference>
<keyword evidence="7" id="KW-0663">Pyridoxal phosphate</keyword>
<evidence type="ECO:0000256" key="3">
    <source>
        <dbReference type="ARBA" id="ARBA00009406"/>
    </source>
</evidence>
<organism evidence="14 15">
    <name type="scientific">Pseudonocardia oroxyli</name>
    <dbReference type="NCBI Taxonomy" id="366584"/>
    <lineage>
        <taxon>Bacteria</taxon>
        <taxon>Bacillati</taxon>
        <taxon>Actinomycetota</taxon>
        <taxon>Actinomycetes</taxon>
        <taxon>Pseudonocardiales</taxon>
        <taxon>Pseudonocardiaceae</taxon>
        <taxon>Pseudonocardia</taxon>
    </lineage>
</organism>
<dbReference type="GO" id="GO:0046872">
    <property type="term" value="F:metal ion binding"/>
    <property type="evidence" value="ECO:0007669"/>
    <property type="project" value="UniProtKB-KW"/>
</dbReference>
<sequence>MRRRPGPIAVAAAIACGVSLMLSACSTSAPSADSGTTPLSVALNFAPAPSSEWTGMLVANQSGLYRDAGLDVQFSNLSGSADVVKSVGSGQVDVGFASADSFLVGVSQGLPLVAIANVVPRNYAGLITPAGSDIKTLADVGGKKVSSALASPEPILLQALDGGSTPDMVYVEPQSKCTVMQGGESDACTGLANYQVPLLERAGTDVDFISFDSAQNPIIGPVLFTRAEHVPEIRDQLTALLAATAEGYEKAYEDVDAAVAMFGAQYPDVDTSNGFLKEAIGITKPYLTRDDPSLAPGWGQMSPQLWSGLINILAGGGMLASTPQVDAVFTNDLLPSGAWSLAP</sequence>
<evidence type="ECO:0000313" key="15">
    <source>
        <dbReference type="Proteomes" id="UP000198967"/>
    </source>
</evidence>
<comment type="similarity">
    <text evidence="3">Belongs to the NMT1/THI5 family.</text>
</comment>
<dbReference type="EMBL" id="FNBE01000010">
    <property type="protein sequence ID" value="SDG25114.1"/>
    <property type="molecule type" value="Genomic_DNA"/>
</dbReference>
<accession>A0A1G7SQN6</accession>
<comment type="pathway">
    <text evidence="2">Cofactor biosynthesis; thiamine diphosphate biosynthesis.</text>
</comment>
<evidence type="ECO:0000313" key="14">
    <source>
        <dbReference type="EMBL" id="SDG25114.1"/>
    </source>
</evidence>
<feature type="chain" id="PRO_5011546059" description="Thiamine pyrimidine synthase" evidence="12">
    <location>
        <begin position="32"/>
        <end position="343"/>
    </location>
</feature>
<comment type="subunit">
    <text evidence="4">Homodimer.</text>
</comment>
<dbReference type="PANTHER" id="PTHR31528:SF1">
    <property type="entry name" value="4-AMINO-5-HYDROXYMETHYL-2-METHYLPYRIMIDINE PHOSPHATE SYNTHASE THI11-RELATED"/>
    <property type="match status" value="1"/>
</dbReference>
<keyword evidence="15" id="KW-1185">Reference proteome</keyword>
<evidence type="ECO:0000256" key="4">
    <source>
        <dbReference type="ARBA" id="ARBA00011738"/>
    </source>
</evidence>
<feature type="domain" description="SsuA/THI5-like" evidence="13">
    <location>
        <begin position="52"/>
        <end position="256"/>
    </location>
</feature>
<dbReference type="PROSITE" id="PS51257">
    <property type="entry name" value="PROKAR_LIPOPROTEIN"/>
    <property type="match status" value="1"/>
</dbReference>
<protein>
    <recommendedName>
        <fullName evidence="10">Thiamine pyrimidine synthase</fullName>
    </recommendedName>
</protein>
<gene>
    <name evidence="14" type="ORF">SAMN05216377_11059</name>
</gene>
<evidence type="ECO:0000256" key="12">
    <source>
        <dbReference type="SAM" id="SignalP"/>
    </source>
</evidence>
<evidence type="ECO:0000256" key="11">
    <source>
        <dbReference type="ARBA" id="ARBA00048179"/>
    </source>
</evidence>
<keyword evidence="5" id="KW-0808">Transferase</keyword>
<dbReference type="SUPFAM" id="SSF53850">
    <property type="entry name" value="Periplasmic binding protein-like II"/>
    <property type="match status" value="1"/>
</dbReference>
<dbReference type="InterPro" id="IPR027939">
    <property type="entry name" value="NMT1/THI5"/>
</dbReference>
<evidence type="ECO:0000256" key="9">
    <source>
        <dbReference type="ARBA" id="ARBA00023004"/>
    </source>
</evidence>
<proteinExistence type="inferred from homology"/>
<keyword evidence="8" id="KW-0784">Thiamine biosynthesis</keyword>
<evidence type="ECO:0000256" key="5">
    <source>
        <dbReference type="ARBA" id="ARBA00022679"/>
    </source>
</evidence>
<dbReference type="AlphaFoldDB" id="A0A1G7SQN6"/>
<evidence type="ECO:0000256" key="10">
    <source>
        <dbReference type="ARBA" id="ARBA00033171"/>
    </source>
</evidence>
<keyword evidence="6" id="KW-0479">Metal-binding</keyword>
<feature type="signal peptide" evidence="12">
    <location>
        <begin position="1"/>
        <end position="31"/>
    </location>
</feature>
<dbReference type="Pfam" id="PF09084">
    <property type="entry name" value="NMT1"/>
    <property type="match status" value="1"/>
</dbReference>
<dbReference type="GO" id="GO:0016740">
    <property type="term" value="F:transferase activity"/>
    <property type="evidence" value="ECO:0007669"/>
    <property type="project" value="UniProtKB-KW"/>
</dbReference>
<dbReference type="InterPro" id="IPR015168">
    <property type="entry name" value="SsuA/THI5"/>
</dbReference>
<dbReference type="Proteomes" id="UP000198967">
    <property type="component" value="Unassembled WGS sequence"/>
</dbReference>
<comment type="function">
    <text evidence="1">Responsible for the formation of the pyrimidine heterocycle in the thiamine biosynthesis pathway. Catalyzes the formation of hydroxymethylpyrimidine phosphate (HMP-P) from histidine and pyridoxal phosphate (PLP). The protein uses PLP and the active site histidine to form HMP-P, generating an inactive enzyme. The enzyme can only undergo a single turnover, which suggests it is a suicide enzyme.</text>
</comment>
<dbReference type="STRING" id="366584.SAMN05216377_11059"/>
<reference evidence="14 15" key="1">
    <citation type="submission" date="2016-10" db="EMBL/GenBank/DDBJ databases">
        <authorList>
            <person name="de Groot N.N."/>
        </authorList>
    </citation>
    <scope>NUCLEOTIDE SEQUENCE [LARGE SCALE GENOMIC DNA]</scope>
    <source>
        <strain evidence="14 15">CGMCC 4.3143</strain>
    </source>
</reference>
<comment type="catalytic activity">
    <reaction evidence="11">
        <text>N(6)-(pyridoxal phosphate)-L-lysyl-[4-amino-5-hydroxymethyl-2-methylpyrimidine phosphate synthase] + L-histidyl-[4-amino-5-hydroxymethyl-2-methylpyrimidine phosphate synthase] + 2 Fe(3+) + 4 H2O = L-lysyl-[4-amino-5-hydroxymethyl-2-methylpyrimidine phosphate synthase] + (2S)-2-amino-5-hydroxy-4-oxopentanoyl-[4-amino-5-hydroxymethyl-2-methylpyrimidine phosphate synthase] + 4-amino-2-methyl-5-(phosphooxymethyl)pyrimidine + 3-oxopropanoate + 2 Fe(2+) + 2 H(+)</text>
        <dbReference type="Rhea" id="RHEA:65756"/>
        <dbReference type="Rhea" id="RHEA-COMP:16892"/>
        <dbReference type="Rhea" id="RHEA-COMP:16893"/>
        <dbReference type="Rhea" id="RHEA-COMP:16894"/>
        <dbReference type="Rhea" id="RHEA-COMP:16895"/>
        <dbReference type="ChEBI" id="CHEBI:15377"/>
        <dbReference type="ChEBI" id="CHEBI:15378"/>
        <dbReference type="ChEBI" id="CHEBI:29033"/>
        <dbReference type="ChEBI" id="CHEBI:29034"/>
        <dbReference type="ChEBI" id="CHEBI:29969"/>
        <dbReference type="ChEBI" id="CHEBI:29979"/>
        <dbReference type="ChEBI" id="CHEBI:33190"/>
        <dbReference type="ChEBI" id="CHEBI:58354"/>
        <dbReference type="ChEBI" id="CHEBI:143915"/>
        <dbReference type="ChEBI" id="CHEBI:157692"/>
    </reaction>
    <physiologicalReaction direction="left-to-right" evidence="11">
        <dbReference type="Rhea" id="RHEA:65757"/>
    </physiologicalReaction>
</comment>
<dbReference type="Gene3D" id="3.40.190.10">
    <property type="entry name" value="Periplasmic binding protein-like II"/>
    <property type="match status" value="2"/>
</dbReference>
<name>A0A1G7SQN6_PSEOR</name>
<evidence type="ECO:0000256" key="7">
    <source>
        <dbReference type="ARBA" id="ARBA00022898"/>
    </source>
</evidence>
<evidence type="ECO:0000256" key="2">
    <source>
        <dbReference type="ARBA" id="ARBA00004948"/>
    </source>
</evidence>
<keyword evidence="9" id="KW-0408">Iron</keyword>
<evidence type="ECO:0000256" key="1">
    <source>
        <dbReference type="ARBA" id="ARBA00003469"/>
    </source>
</evidence>
<dbReference type="PANTHER" id="PTHR31528">
    <property type="entry name" value="4-AMINO-5-HYDROXYMETHYL-2-METHYLPYRIMIDINE PHOSPHATE SYNTHASE THI11-RELATED"/>
    <property type="match status" value="1"/>
</dbReference>
<evidence type="ECO:0000256" key="8">
    <source>
        <dbReference type="ARBA" id="ARBA00022977"/>
    </source>
</evidence>
<evidence type="ECO:0000256" key="6">
    <source>
        <dbReference type="ARBA" id="ARBA00022723"/>
    </source>
</evidence>